<sequence length="119" mass="13215">MGSVSIRGATTVEKNESKEILAATEELLKEILDRNNIQKEDIQNIIFTSTGDIDAAYPAVSARNMGIRDAALMCFQEMHVEGSLKMCIRIMLTAESQMSQKDVKHVYLKGSKVLRPDIA</sequence>
<dbReference type="InterPro" id="IPR008243">
    <property type="entry name" value="Chorismate_mutase_AroH"/>
</dbReference>
<organism evidence="1">
    <name type="scientific">bioreactor metagenome</name>
    <dbReference type="NCBI Taxonomy" id="1076179"/>
    <lineage>
        <taxon>unclassified sequences</taxon>
        <taxon>metagenomes</taxon>
        <taxon>ecological metagenomes</taxon>
    </lineage>
</organism>
<protein>
    <submittedName>
        <fullName evidence="1">Chorismate mutase AroH</fullName>
        <ecNumber evidence="1">5.4.99.5</ecNumber>
    </submittedName>
</protein>
<dbReference type="EMBL" id="VSSQ01131228">
    <property type="protein sequence ID" value="MPN58486.1"/>
    <property type="molecule type" value="Genomic_DNA"/>
</dbReference>
<dbReference type="PANTHER" id="PTHR21164:SF0">
    <property type="entry name" value="CHORISMATE MUTASE AROH"/>
    <property type="match status" value="1"/>
</dbReference>
<dbReference type="Gene3D" id="3.30.1330.40">
    <property type="entry name" value="RutC-like"/>
    <property type="match status" value="1"/>
</dbReference>
<dbReference type="PROSITE" id="PS51167">
    <property type="entry name" value="CHORISMATE_MUT_1"/>
    <property type="match status" value="1"/>
</dbReference>
<dbReference type="SUPFAM" id="SSF55298">
    <property type="entry name" value="YjgF-like"/>
    <property type="match status" value="1"/>
</dbReference>
<dbReference type="GO" id="GO:0004106">
    <property type="term" value="F:chorismate mutase activity"/>
    <property type="evidence" value="ECO:0007669"/>
    <property type="project" value="UniProtKB-EC"/>
</dbReference>
<dbReference type="Pfam" id="PF07736">
    <property type="entry name" value="CM_1"/>
    <property type="match status" value="1"/>
</dbReference>
<keyword evidence="1" id="KW-0413">Isomerase</keyword>
<dbReference type="InterPro" id="IPR035959">
    <property type="entry name" value="RutC-like_sf"/>
</dbReference>
<dbReference type="GO" id="GO:0046417">
    <property type="term" value="P:chorismate metabolic process"/>
    <property type="evidence" value="ECO:0007669"/>
    <property type="project" value="TreeGrafter"/>
</dbReference>
<dbReference type="CDD" id="cd02185">
    <property type="entry name" value="AroH"/>
    <property type="match status" value="1"/>
</dbReference>
<dbReference type="AlphaFoldDB" id="A0A645J4W3"/>
<dbReference type="EC" id="5.4.99.5" evidence="1"/>
<reference evidence="1" key="1">
    <citation type="submission" date="2019-08" db="EMBL/GenBank/DDBJ databases">
        <authorList>
            <person name="Kucharzyk K."/>
            <person name="Murdoch R.W."/>
            <person name="Higgins S."/>
            <person name="Loffler F."/>
        </authorList>
    </citation>
    <scope>NUCLEOTIDE SEQUENCE</scope>
</reference>
<gene>
    <name evidence="1" type="primary">aroH_15</name>
    <name evidence="1" type="ORF">SDC9_206191</name>
</gene>
<evidence type="ECO:0000313" key="1">
    <source>
        <dbReference type="EMBL" id="MPN58486.1"/>
    </source>
</evidence>
<accession>A0A645J4W3</accession>
<dbReference type="PANTHER" id="PTHR21164">
    <property type="entry name" value="CHORISMATE MUTASE"/>
    <property type="match status" value="1"/>
</dbReference>
<name>A0A645J4W3_9ZZZZ</name>
<proteinExistence type="predicted"/>
<comment type="caution">
    <text evidence="1">The sequence shown here is derived from an EMBL/GenBank/DDBJ whole genome shotgun (WGS) entry which is preliminary data.</text>
</comment>
<dbReference type="PIRSF" id="PIRSF005965">
    <property type="entry name" value="Chor_mut_AroH"/>
    <property type="match status" value="1"/>
</dbReference>
<dbReference type="NCBIfam" id="TIGR01796">
    <property type="entry name" value="CM_mono_aroH"/>
    <property type="match status" value="1"/>
</dbReference>